<reference evidence="2 3" key="1">
    <citation type="submission" date="2018-06" db="EMBL/GenBank/DDBJ databases">
        <title>Genomic insight into two independent archaeal endosymbiosis events.</title>
        <authorList>
            <person name="Lind A.E."/>
            <person name="Lewis W.H."/>
            <person name="Spang A."/>
            <person name="Guy L."/>
            <person name="Embley M.T."/>
            <person name="Ettema T.J.G."/>
        </authorList>
    </citation>
    <scope>NUCLEOTIDE SEQUENCE [LARGE SCALE GENOMIC DNA]</scope>
    <source>
        <strain evidence="2">NOE</strain>
    </source>
</reference>
<protein>
    <submittedName>
        <fullName evidence="2">GDP-L-fucose synthase</fullName>
        <ecNumber evidence="2">1.1.1.271</ecNumber>
    </submittedName>
</protein>
<dbReference type="SUPFAM" id="SSF51735">
    <property type="entry name" value="NAD(P)-binding Rossmann-fold domains"/>
    <property type="match status" value="1"/>
</dbReference>
<proteinExistence type="predicted"/>
<evidence type="ECO:0000313" key="3">
    <source>
        <dbReference type="Proteomes" id="UP000253099"/>
    </source>
</evidence>
<dbReference type="AlphaFoldDB" id="A0A366M9K4"/>
<evidence type="ECO:0000313" key="2">
    <source>
        <dbReference type="EMBL" id="RBQ22898.1"/>
    </source>
</evidence>
<gene>
    <name evidence="2" type="primary">fcl_2</name>
    <name evidence="2" type="ORF">ALNOE001_13610</name>
</gene>
<accession>A0A366M9K4</accession>
<dbReference type="EC" id="1.1.1.271" evidence="2"/>
<dbReference type="Pfam" id="PF01370">
    <property type="entry name" value="Epimerase"/>
    <property type="match status" value="1"/>
</dbReference>
<comment type="caution">
    <text evidence="2">The sequence shown here is derived from an EMBL/GenBank/DDBJ whole genome shotgun (WGS) entry which is preliminary data.</text>
</comment>
<dbReference type="PANTHER" id="PTHR43238:SF1">
    <property type="entry name" value="GDP-L-FUCOSE SYNTHASE"/>
    <property type="match status" value="1"/>
</dbReference>
<keyword evidence="2" id="KW-0560">Oxidoreductase</keyword>
<feature type="domain" description="NAD-dependent epimerase/dehydratase" evidence="1">
    <location>
        <begin position="6"/>
        <end position="53"/>
    </location>
</feature>
<sequence>MRKLHVAKKENIDKVEICGSGKQYREFMHVDDMAEGTIFLLENYDDSDFINLGIWREYIVEKDNKFHEANLLELDIIKSTSKLNWKPKLNFKDSITMTVDWYKEFYFNNSEKDSDILDFINKQIKKYIKK</sequence>
<dbReference type="InterPro" id="IPR001509">
    <property type="entry name" value="Epimerase_deHydtase"/>
</dbReference>
<dbReference type="EMBL" id="NIZT01000033">
    <property type="protein sequence ID" value="RBQ22898.1"/>
    <property type="molecule type" value="Genomic_DNA"/>
</dbReference>
<keyword evidence="3" id="KW-1185">Reference proteome</keyword>
<dbReference type="GO" id="GO:0050577">
    <property type="term" value="F:GDP-L-fucose synthase activity"/>
    <property type="evidence" value="ECO:0007669"/>
    <property type="project" value="UniProtKB-EC"/>
</dbReference>
<organism evidence="2 3">
    <name type="scientific">Candidatus Methanobinarius endosymbioticus</name>
    <dbReference type="NCBI Taxonomy" id="2006182"/>
    <lineage>
        <taxon>Archaea</taxon>
        <taxon>Methanobacteriati</taxon>
        <taxon>Methanobacteriota</taxon>
        <taxon>Methanomada group</taxon>
        <taxon>Methanobacteria</taxon>
        <taxon>Methanobacteriales</taxon>
        <taxon>Methanobacteriaceae</taxon>
        <taxon>Candidatus Methanobinarius</taxon>
    </lineage>
</organism>
<dbReference type="PANTHER" id="PTHR43238">
    <property type="entry name" value="GDP-L-FUCOSE SYNTHASE"/>
    <property type="match status" value="1"/>
</dbReference>
<dbReference type="InterPro" id="IPR036291">
    <property type="entry name" value="NAD(P)-bd_dom_sf"/>
</dbReference>
<evidence type="ECO:0000259" key="1">
    <source>
        <dbReference type="Pfam" id="PF01370"/>
    </source>
</evidence>
<dbReference type="Gene3D" id="3.90.25.10">
    <property type="entry name" value="UDP-galactose 4-epimerase, domain 1"/>
    <property type="match status" value="1"/>
</dbReference>
<dbReference type="Proteomes" id="UP000253099">
    <property type="component" value="Unassembled WGS sequence"/>
</dbReference>
<name>A0A366M9K4_9EURY</name>